<sequence length="116" mass="13377">MKFKNVTEAKKKLISAIEKHHEAALAGDHKKGNKNSDIILSTLDFIDKNYGFEEMKDLLDHKNEKVRVWVAKSLLPIYEDIAITILEEIGKKNIPHCSFDARIILSEWKNEPLKFS</sequence>
<evidence type="ECO:0000313" key="1">
    <source>
        <dbReference type="EMBL" id="MFD2187183.1"/>
    </source>
</evidence>
<comment type="caution">
    <text evidence="1">The sequence shown here is derived from an EMBL/GenBank/DDBJ whole genome shotgun (WGS) entry which is preliminary data.</text>
</comment>
<organism evidence="1 2">
    <name type="scientific">Aquimarina celericrescens</name>
    <dbReference type="NCBI Taxonomy" id="1964542"/>
    <lineage>
        <taxon>Bacteria</taxon>
        <taxon>Pseudomonadati</taxon>
        <taxon>Bacteroidota</taxon>
        <taxon>Flavobacteriia</taxon>
        <taxon>Flavobacteriales</taxon>
        <taxon>Flavobacteriaceae</taxon>
        <taxon>Aquimarina</taxon>
    </lineage>
</organism>
<dbReference type="InterPro" id="IPR016024">
    <property type="entry name" value="ARM-type_fold"/>
</dbReference>
<gene>
    <name evidence="1" type="ORF">ACFSJT_10325</name>
</gene>
<accession>A0ABW5AW47</accession>
<dbReference type="InterPro" id="IPR042236">
    <property type="entry name" value="PI3K_accessory_sf"/>
</dbReference>
<dbReference type="Proteomes" id="UP001597344">
    <property type="component" value="Unassembled WGS sequence"/>
</dbReference>
<protein>
    <recommendedName>
        <fullName evidence="3">DUF2019 domain-containing protein</fullName>
    </recommendedName>
</protein>
<keyword evidence="2" id="KW-1185">Reference proteome</keyword>
<dbReference type="RefSeq" id="WP_378320180.1">
    <property type="nucleotide sequence ID" value="NZ_JBHUHY010000009.1"/>
</dbReference>
<name>A0ABW5AW47_9FLAO</name>
<evidence type="ECO:0008006" key="3">
    <source>
        <dbReference type="Google" id="ProtNLM"/>
    </source>
</evidence>
<dbReference type="SUPFAM" id="SSF48371">
    <property type="entry name" value="ARM repeat"/>
    <property type="match status" value="1"/>
</dbReference>
<reference evidence="2" key="1">
    <citation type="journal article" date="2019" name="Int. J. Syst. Evol. Microbiol.">
        <title>The Global Catalogue of Microorganisms (GCM) 10K type strain sequencing project: providing services to taxonomists for standard genome sequencing and annotation.</title>
        <authorList>
            <consortium name="The Broad Institute Genomics Platform"/>
            <consortium name="The Broad Institute Genome Sequencing Center for Infectious Disease"/>
            <person name="Wu L."/>
            <person name="Ma J."/>
        </authorList>
    </citation>
    <scope>NUCLEOTIDE SEQUENCE [LARGE SCALE GENOMIC DNA]</scope>
    <source>
        <strain evidence="2">DT92</strain>
    </source>
</reference>
<evidence type="ECO:0000313" key="2">
    <source>
        <dbReference type="Proteomes" id="UP001597344"/>
    </source>
</evidence>
<proteinExistence type="predicted"/>
<dbReference type="Gene3D" id="1.25.40.70">
    <property type="entry name" value="Phosphatidylinositol 3-kinase, accessory domain (PIK)"/>
    <property type="match status" value="1"/>
</dbReference>
<dbReference type="EMBL" id="JBHUHY010000009">
    <property type="protein sequence ID" value="MFD2187183.1"/>
    <property type="molecule type" value="Genomic_DNA"/>
</dbReference>